<dbReference type="PANTHER" id="PTHR32322:SF2">
    <property type="entry name" value="EAMA DOMAIN-CONTAINING PROTEIN"/>
    <property type="match status" value="1"/>
</dbReference>
<feature type="domain" description="EamA" evidence="7">
    <location>
        <begin position="169"/>
        <end position="304"/>
    </location>
</feature>
<evidence type="ECO:0000313" key="8">
    <source>
        <dbReference type="EMBL" id="MBJ6122682.1"/>
    </source>
</evidence>
<feature type="transmembrane region" description="Helical" evidence="6">
    <location>
        <begin position="51"/>
        <end position="69"/>
    </location>
</feature>
<evidence type="ECO:0000256" key="5">
    <source>
        <dbReference type="ARBA" id="ARBA00023136"/>
    </source>
</evidence>
<feature type="transmembrane region" description="Helical" evidence="6">
    <location>
        <begin position="106"/>
        <end position="130"/>
    </location>
</feature>
<dbReference type="InterPro" id="IPR037185">
    <property type="entry name" value="EmrE-like"/>
</dbReference>
<feature type="transmembrane region" description="Helical" evidence="6">
    <location>
        <begin position="166"/>
        <end position="187"/>
    </location>
</feature>
<feature type="transmembrane region" description="Helical" evidence="6">
    <location>
        <begin position="21"/>
        <end position="39"/>
    </location>
</feature>
<comment type="subcellular location">
    <subcellularLocation>
        <location evidence="1">Membrane</location>
        <topology evidence="1">Multi-pass membrane protein</topology>
    </subcellularLocation>
</comment>
<evidence type="ECO:0000256" key="1">
    <source>
        <dbReference type="ARBA" id="ARBA00004141"/>
    </source>
</evidence>
<dbReference type="InterPro" id="IPR050638">
    <property type="entry name" value="AA-Vitamin_Transporters"/>
</dbReference>
<feature type="transmembrane region" description="Helical" evidence="6">
    <location>
        <begin position="287"/>
        <end position="307"/>
    </location>
</feature>
<dbReference type="SUPFAM" id="SSF103481">
    <property type="entry name" value="Multidrug resistance efflux transporter EmrE"/>
    <property type="match status" value="2"/>
</dbReference>
<keyword evidence="4 6" id="KW-1133">Transmembrane helix</keyword>
<feature type="transmembrane region" description="Helical" evidence="6">
    <location>
        <begin position="81"/>
        <end position="100"/>
    </location>
</feature>
<protein>
    <submittedName>
        <fullName evidence="8">EamA family transporter</fullName>
    </submittedName>
</protein>
<comment type="similarity">
    <text evidence="2">Belongs to the EamA transporter family.</text>
</comment>
<dbReference type="EMBL" id="JAELXS010000007">
    <property type="protein sequence ID" value="MBJ6122682.1"/>
    <property type="molecule type" value="Genomic_DNA"/>
</dbReference>
<sequence length="312" mass="33019">MSATPNSDFAGTAPQSTRASILIPFAIVTLIWGSTWIVIRDQISVVPPSWSVTYRFLVAAVAMGIWALIRRDSFRFDGRGLAFATALGVLQFSLNFNFVYRAEGFITSGLVAVTFAMLLVPNAVLARLFLGQKMGRQLVLGSAVAMAGIALLFLHEARSDPQGPTASLVGIGWTLAAILSASTANVMQASATAKRYPMASTLTIAMLVGAALDAGAAWWLAGPPVFEPRWGYVAGILYLGLFASALAFPLYFQVLRVIGPAKAAYSSVIVPVIAMLLSTVFEGYRWSTLAAGGAALTGLGLVIALSARRPNR</sequence>
<reference evidence="9" key="1">
    <citation type="submission" date="2020-12" db="EMBL/GenBank/DDBJ databases">
        <title>Hymenobacter sp.</title>
        <authorList>
            <person name="Kim M.K."/>
        </authorList>
    </citation>
    <scope>NUCLEOTIDE SEQUENCE [LARGE SCALE GENOMIC DNA]</scope>
    <source>
        <strain evidence="9">BT553</strain>
    </source>
</reference>
<dbReference type="RefSeq" id="WP_199038657.1">
    <property type="nucleotide sequence ID" value="NZ_JAELXS010000007.1"/>
</dbReference>
<evidence type="ECO:0000313" key="9">
    <source>
        <dbReference type="Proteomes" id="UP000640426"/>
    </source>
</evidence>
<accession>A0ABS0XRK9</accession>
<feature type="transmembrane region" description="Helical" evidence="6">
    <location>
        <begin position="263"/>
        <end position="281"/>
    </location>
</feature>
<keyword evidence="5 6" id="KW-0472">Membrane</keyword>
<dbReference type="Pfam" id="PF00892">
    <property type="entry name" value="EamA"/>
    <property type="match status" value="2"/>
</dbReference>
<feature type="transmembrane region" description="Helical" evidence="6">
    <location>
        <begin position="232"/>
        <end position="251"/>
    </location>
</feature>
<evidence type="ECO:0000256" key="2">
    <source>
        <dbReference type="ARBA" id="ARBA00007362"/>
    </source>
</evidence>
<keyword evidence="3 6" id="KW-0812">Transmembrane</keyword>
<feature type="transmembrane region" description="Helical" evidence="6">
    <location>
        <begin position="199"/>
        <end position="220"/>
    </location>
</feature>
<evidence type="ECO:0000259" key="7">
    <source>
        <dbReference type="Pfam" id="PF00892"/>
    </source>
</evidence>
<feature type="transmembrane region" description="Helical" evidence="6">
    <location>
        <begin position="137"/>
        <end position="154"/>
    </location>
</feature>
<dbReference type="PANTHER" id="PTHR32322">
    <property type="entry name" value="INNER MEMBRANE TRANSPORTER"/>
    <property type="match status" value="1"/>
</dbReference>
<dbReference type="Proteomes" id="UP000640426">
    <property type="component" value="Unassembled WGS sequence"/>
</dbReference>
<comment type="caution">
    <text evidence="8">The sequence shown here is derived from an EMBL/GenBank/DDBJ whole genome shotgun (WGS) entry which is preliminary data.</text>
</comment>
<keyword evidence="9" id="KW-1185">Reference proteome</keyword>
<name>A0ABS0XRK9_9SPHN</name>
<dbReference type="InterPro" id="IPR000620">
    <property type="entry name" value="EamA_dom"/>
</dbReference>
<gene>
    <name evidence="8" type="ORF">JAO74_12855</name>
</gene>
<organism evidence="8 9">
    <name type="scientific">Sphingomonas mollis</name>
    <dbReference type="NCBI Taxonomy" id="2795726"/>
    <lineage>
        <taxon>Bacteria</taxon>
        <taxon>Pseudomonadati</taxon>
        <taxon>Pseudomonadota</taxon>
        <taxon>Alphaproteobacteria</taxon>
        <taxon>Sphingomonadales</taxon>
        <taxon>Sphingomonadaceae</taxon>
        <taxon>Sphingomonas</taxon>
    </lineage>
</organism>
<evidence type="ECO:0000256" key="6">
    <source>
        <dbReference type="SAM" id="Phobius"/>
    </source>
</evidence>
<evidence type="ECO:0000256" key="3">
    <source>
        <dbReference type="ARBA" id="ARBA00022692"/>
    </source>
</evidence>
<feature type="domain" description="EamA" evidence="7">
    <location>
        <begin position="25"/>
        <end position="153"/>
    </location>
</feature>
<proteinExistence type="inferred from homology"/>
<evidence type="ECO:0000256" key="4">
    <source>
        <dbReference type="ARBA" id="ARBA00022989"/>
    </source>
</evidence>